<evidence type="ECO:0000259" key="1">
    <source>
        <dbReference type="Pfam" id="PF01106"/>
    </source>
</evidence>
<accession>A0AAX4HP31</accession>
<proteinExistence type="predicted"/>
<protein>
    <submittedName>
        <fullName evidence="2">NifU family protein</fullName>
    </submittedName>
</protein>
<keyword evidence="3" id="KW-1185">Reference proteome</keyword>
<dbReference type="SUPFAM" id="SSF117916">
    <property type="entry name" value="Fe-S cluster assembly (FSCA) domain-like"/>
    <property type="match status" value="1"/>
</dbReference>
<evidence type="ECO:0000313" key="2">
    <source>
        <dbReference type="EMBL" id="WPU64955.1"/>
    </source>
</evidence>
<name>A0AAX4HP31_9BACT</name>
<sequence length="84" mass="9256">MITQIEKLFDQQIRPALAQHGGNVEVVDVDNNILFVKFYGGCQGCSSSKATLKGGIETLIKQNFPEISEVVDVTDHQEGTNPYM</sequence>
<dbReference type="AlphaFoldDB" id="A0AAX4HP31"/>
<reference evidence="2 3" key="1">
    <citation type="submission" date="2023-11" db="EMBL/GenBank/DDBJ databases">
        <title>Peredibacter starrii A3.12.</title>
        <authorList>
            <person name="Mitchell R.J."/>
        </authorList>
    </citation>
    <scope>NUCLEOTIDE SEQUENCE [LARGE SCALE GENOMIC DNA]</scope>
    <source>
        <strain evidence="2 3">A3.12</strain>
    </source>
</reference>
<dbReference type="GO" id="GO:0005506">
    <property type="term" value="F:iron ion binding"/>
    <property type="evidence" value="ECO:0007669"/>
    <property type="project" value="InterPro"/>
</dbReference>
<organism evidence="2 3">
    <name type="scientific">Peredibacter starrii</name>
    <dbReference type="NCBI Taxonomy" id="28202"/>
    <lineage>
        <taxon>Bacteria</taxon>
        <taxon>Pseudomonadati</taxon>
        <taxon>Bdellovibrionota</taxon>
        <taxon>Bacteriovoracia</taxon>
        <taxon>Bacteriovoracales</taxon>
        <taxon>Bacteriovoracaceae</taxon>
        <taxon>Peredibacter</taxon>
    </lineage>
</organism>
<dbReference type="EMBL" id="CP139487">
    <property type="protein sequence ID" value="WPU64955.1"/>
    <property type="molecule type" value="Genomic_DNA"/>
</dbReference>
<dbReference type="GO" id="GO:0016226">
    <property type="term" value="P:iron-sulfur cluster assembly"/>
    <property type="evidence" value="ECO:0007669"/>
    <property type="project" value="InterPro"/>
</dbReference>
<dbReference type="GO" id="GO:0051536">
    <property type="term" value="F:iron-sulfur cluster binding"/>
    <property type="evidence" value="ECO:0007669"/>
    <property type="project" value="InterPro"/>
</dbReference>
<dbReference type="Gene3D" id="3.30.300.130">
    <property type="entry name" value="Fe-S cluster assembly (FSCA)"/>
    <property type="match status" value="1"/>
</dbReference>
<dbReference type="PANTHER" id="PTHR11178:SF51">
    <property type="entry name" value="FE_S BIOGENESIS PROTEIN NFUA"/>
    <property type="match status" value="1"/>
</dbReference>
<gene>
    <name evidence="2" type="ORF">SOO65_19865</name>
</gene>
<feature type="domain" description="NIF system FeS cluster assembly NifU C-terminal" evidence="1">
    <location>
        <begin position="5"/>
        <end position="71"/>
    </location>
</feature>
<dbReference type="RefSeq" id="WP_321394739.1">
    <property type="nucleotide sequence ID" value="NZ_CP139487.1"/>
</dbReference>
<dbReference type="InterPro" id="IPR034904">
    <property type="entry name" value="FSCA_dom_sf"/>
</dbReference>
<dbReference type="Proteomes" id="UP001324634">
    <property type="component" value="Chromosome"/>
</dbReference>
<dbReference type="KEGG" id="psti:SOO65_19865"/>
<evidence type="ECO:0000313" key="3">
    <source>
        <dbReference type="Proteomes" id="UP001324634"/>
    </source>
</evidence>
<dbReference type="PANTHER" id="PTHR11178">
    <property type="entry name" value="IRON-SULFUR CLUSTER SCAFFOLD PROTEIN NFU-RELATED"/>
    <property type="match status" value="1"/>
</dbReference>
<dbReference type="InterPro" id="IPR001075">
    <property type="entry name" value="NIF_FeS_clus_asmbl_NifU_C"/>
</dbReference>
<dbReference type="Pfam" id="PF01106">
    <property type="entry name" value="NifU"/>
    <property type="match status" value="1"/>
</dbReference>